<keyword evidence="2" id="KW-0472">Membrane</keyword>
<evidence type="ECO:0000313" key="3">
    <source>
        <dbReference type="Ensembl" id="ENSACLP00000044485.1"/>
    </source>
</evidence>
<evidence type="ECO:0000313" key="4">
    <source>
        <dbReference type="Proteomes" id="UP000265100"/>
    </source>
</evidence>
<keyword evidence="2" id="KW-0812">Transmembrane</keyword>
<feature type="region of interest" description="Disordered" evidence="1">
    <location>
        <begin position="91"/>
        <end position="121"/>
    </location>
</feature>
<reference evidence="3" key="1">
    <citation type="submission" date="2018-05" db="EMBL/GenBank/DDBJ databases">
        <authorList>
            <person name="Datahose"/>
        </authorList>
    </citation>
    <scope>NUCLEOTIDE SEQUENCE</scope>
</reference>
<accession>A0AAX7SL95</accession>
<dbReference type="AlphaFoldDB" id="A0AAX7SL95"/>
<dbReference type="GeneTree" id="ENSGT00510000049375"/>
<evidence type="ECO:0000256" key="1">
    <source>
        <dbReference type="SAM" id="MobiDB-lite"/>
    </source>
</evidence>
<reference evidence="3" key="2">
    <citation type="submission" date="2025-08" db="UniProtKB">
        <authorList>
            <consortium name="Ensembl"/>
        </authorList>
    </citation>
    <scope>IDENTIFICATION</scope>
</reference>
<name>A0AAX7SL95_ASTCA</name>
<evidence type="ECO:0000256" key="2">
    <source>
        <dbReference type="SAM" id="Phobius"/>
    </source>
</evidence>
<keyword evidence="4" id="KW-1185">Reference proteome</keyword>
<organism evidence="3 4">
    <name type="scientific">Astatotilapia calliptera</name>
    <name type="common">Eastern happy</name>
    <name type="synonym">Chromis callipterus</name>
    <dbReference type="NCBI Taxonomy" id="8154"/>
    <lineage>
        <taxon>Eukaryota</taxon>
        <taxon>Metazoa</taxon>
        <taxon>Chordata</taxon>
        <taxon>Craniata</taxon>
        <taxon>Vertebrata</taxon>
        <taxon>Euteleostomi</taxon>
        <taxon>Actinopterygii</taxon>
        <taxon>Neopterygii</taxon>
        <taxon>Teleostei</taxon>
        <taxon>Neoteleostei</taxon>
        <taxon>Acanthomorphata</taxon>
        <taxon>Ovalentaria</taxon>
        <taxon>Cichlomorphae</taxon>
        <taxon>Cichliformes</taxon>
        <taxon>Cichlidae</taxon>
        <taxon>African cichlids</taxon>
        <taxon>Pseudocrenilabrinae</taxon>
        <taxon>Haplochromini</taxon>
        <taxon>Astatotilapia</taxon>
    </lineage>
</organism>
<feature type="transmembrane region" description="Helical" evidence="2">
    <location>
        <begin position="194"/>
        <end position="218"/>
    </location>
</feature>
<proteinExistence type="predicted"/>
<dbReference type="Proteomes" id="UP000265100">
    <property type="component" value="Chromosome 13"/>
</dbReference>
<keyword evidence="2" id="KW-1133">Transmembrane helix</keyword>
<dbReference type="Ensembl" id="ENSACLT00000056922.1">
    <property type="protein sequence ID" value="ENSACLP00000044485.1"/>
    <property type="gene ID" value="ENSACLG00000036843.1"/>
</dbReference>
<sequence length="224" mass="25046">ITGHPLSISQPPYTDATFNGGKTEKTKHTRRFIISKLRSCGKNREFLLTPHSPAFVPPEARPSRPFIFTLCPSFPQLFAAGKKAPALFGKKWTESDRRRRENDATRTSPAAGEGEHPEVPQEFYGNYADPADRVRSLPDLVPLLGGDRWSCTNLAHDVVAAVLYLPAIGVMIHNTNRNSFCNLPQYMHPCLYKVYLTAAVFACFCWLAYLLSVIFGACRKCQRG</sequence>
<reference evidence="3" key="3">
    <citation type="submission" date="2025-09" db="UniProtKB">
        <authorList>
            <consortium name="Ensembl"/>
        </authorList>
    </citation>
    <scope>IDENTIFICATION</scope>
</reference>
<feature type="compositionally biased region" description="Basic and acidic residues" evidence="1">
    <location>
        <begin position="91"/>
        <end position="104"/>
    </location>
</feature>
<protein>
    <submittedName>
        <fullName evidence="3">Uncharacterized protein</fullName>
    </submittedName>
</protein>
<feature type="region of interest" description="Disordered" evidence="1">
    <location>
        <begin position="1"/>
        <end position="27"/>
    </location>
</feature>